<name>A0ABS1HQJ7_9BACT</name>
<dbReference type="Proteomes" id="UP000605676">
    <property type="component" value="Unassembled WGS sequence"/>
</dbReference>
<reference evidence="1 2" key="1">
    <citation type="submission" date="2021-01" db="EMBL/GenBank/DDBJ databases">
        <title>Carboxyliciviraga sp.nov., isolated from coastal sediments.</title>
        <authorList>
            <person name="Lu D."/>
            <person name="Zhang T."/>
        </authorList>
    </citation>
    <scope>NUCLEOTIDE SEQUENCE [LARGE SCALE GENOMIC DNA]</scope>
    <source>
        <strain evidence="1 2">N1Y132</strain>
    </source>
</reference>
<gene>
    <name evidence="1" type="ORF">JIV24_21610</name>
</gene>
<dbReference type="EMBL" id="JAENRR010000109">
    <property type="protein sequence ID" value="MBK3519951.1"/>
    <property type="molecule type" value="Genomic_DNA"/>
</dbReference>
<accession>A0ABS1HQJ7</accession>
<comment type="caution">
    <text evidence="1">The sequence shown here is derived from an EMBL/GenBank/DDBJ whole genome shotgun (WGS) entry which is preliminary data.</text>
</comment>
<evidence type="ECO:0000313" key="2">
    <source>
        <dbReference type="Proteomes" id="UP000605676"/>
    </source>
</evidence>
<keyword evidence="2" id="KW-1185">Reference proteome</keyword>
<protein>
    <submittedName>
        <fullName evidence="1">Uncharacterized protein</fullName>
    </submittedName>
</protein>
<sequence length="247" mass="28233">MKENEVLQEMLPEIEQLSKEAIKPCNIPLSVAVQEAGNLHERVGLDLTKLLELGMPPELQERLAKLRAAVFAAEVNWQEHQSERKKAQELWKEKAPALYALRKDMVEHLAFAFRKDERLMEQIADIEEGNSHADAIEDLARLAVLGTQNPEQVQAINYDATKFGTANTMVSEMSGVLSAANGYLYRDDEHKLIRDKAYTLLKEVVDEIRDYGQFAFRKDAEHVKGYSSKYLRDRSKAYRQSQKVQKA</sequence>
<proteinExistence type="predicted"/>
<dbReference type="RefSeq" id="WP_200467170.1">
    <property type="nucleotide sequence ID" value="NZ_JAENRR010000109.1"/>
</dbReference>
<evidence type="ECO:0000313" key="1">
    <source>
        <dbReference type="EMBL" id="MBK3519951.1"/>
    </source>
</evidence>
<organism evidence="1 2">
    <name type="scientific">Carboxylicivirga marina</name>
    <dbReference type="NCBI Taxonomy" id="2800988"/>
    <lineage>
        <taxon>Bacteria</taxon>
        <taxon>Pseudomonadati</taxon>
        <taxon>Bacteroidota</taxon>
        <taxon>Bacteroidia</taxon>
        <taxon>Marinilabiliales</taxon>
        <taxon>Marinilabiliaceae</taxon>
        <taxon>Carboxylicivirga</taxon>
    </lineage>
</organism>